<dbReference type="Proteomes" id="UP001362999">
    <property type="component" value="Unassembled WGS sequence"/>
</dbReference>
<comment type="caution">
    <text evidence="1">The sequence shown here is derived from an EMBL/GenBank/DDBJ whole genome shotgun (WGS) entry which is preliminary data.</text>
</comment>
<accession>A0AAW0D1L5</accession>
<keyword evidence="2" id="KW-1185">Reference proteome</keyword>
<organism evidence="1 2">
    <name type="scientific">Favolaschia claudopus</name>
    <dbReference type="NCBI Taxonomy" id="2862362"/>
    <lineage>
        <taxon>Eukaryota</taxon>
        <taxon>Fungi</taxon>
        <taxon>Dikarya</taxon>
        <taxon>Basidiomycota</taxon>
        <taxon>Agaricomycotina</taxon>
        <taxon>Agaricomycetes</taxon>
        <taxon>Agaricomycetidae</taxon>
        <taxon>Agaricales</taxon>
        <taxon>Marasmiineae</taxon>
        <taxon>Mycenaceae</taxon>
        <taxon>Favolaschia</taxon>
    </lineage>
</organism>
<evidence type="ECO:0000313" key="2">
    <source>
        <dbReference type="Proteomes" id="UP001362999"/>
    </source>
</evidence>
<proteinExistence type="predicted"/>
<evidence type="ECO:0000313" key="1">
    <source>
        <dbReference type="EMBL" id="KAK7046335.1"/>
    </source>
</evidence>
<name>A0AAW0D1L5_9AGAR</name>
<reference evidence="1 2" key="1">
    <citation type="journal article" date="2024" name="J Genomics">
        <title>Draft genome sequencing and assembly of Favolaschia claudopus CIRM-BRFM 2984 isolated from oak limbs.</title>
        <authorList>
            <person name="Navarro D."/>
            <person name="Drula E."/>
            <person name="Chaduli D."/>
            <person name="Cazenave R."/>
            <person name="Ahrendt S."/>
            <person name="Wang J."/>
            <person name="Lipzen A."/>
            <person name="Daum C."/>
            <person name="Barry K."/>
            <person name="Grigoriev I.V."/>
            <person name="Favel A."/>
            <person name="Rosso M.N."/>
            <person name="Martin F."/>
        </authorList>
    </citation>
    <scope>NUCLEOTIDE SEQUENCE [LARGE SCALE GENOMIC DNA]</scope>
    <source>
        <strain evidence="1 2">CIRM-BRFM 2984</strain>
    </source>
</reference>
<gene>
    <name evidence="1" type="ORF">R3P38DRAFT_3175626</name>
</gene>
<dbReference type="EMBL" id="JAWWNJ010000010">
    <property type="protein sequence ID" value="KAK7046335.1"/>
    <property type="molecule type" value="Genomic_DNA"/>
</dbReference>
<sequence>MFVLLITPTRVLSAFSSRLHRLFEAIREPRGHEPRNLIRRRLTPRPHLSCPSSSSLSSAKRSAEALAYCVMVAAFQLILSASLAWSALAQAPTLPSCAQGCANESANKVGSWMPLWDLIYVDGRAMLEDYLMRCAVQGRILPPGLQSVKDPSAYHFFSAVGFYDGSRWHHQQLSVIQSIYRPC</sequence>
<dbReference type="AlphaFoldDB" id="A0AAW0D1L5"/>
<protein>
    <submittedName>
        <fullName evidence="1">Uncharacterized protein</fullName>
    </submittedName>
</protein>